<dbReference type="GO" id="GO:0000976">
    <property type="term" value="F:transcription cis-regulatory region binding"/>
    <property type="evidence" value="ECO:0007669"/>
    <property type="project" value="TreeGrafter"/>
</dbReference>
<dbReference type="Gene3D" id="1.10.357.10">
    <property type="entry name" value="Tetracycline Repressor, domain 2"/>
    <property type="match status" value="1"/>
</dbReference>
<dbReference type="InterPro" id="IPR009057">
    <property type="entry name" value="Homeodomain-like_sf"/>
</dbReference>
<evidence type="ECO:0000256" key="3">
    <source>
        <dbReference type="ARBA" id="ARBA00023163"/>
    </source>
</evidence>
<dbReference type="SUPFAM" id="SSF46689">
    <property type="entry name" value="Homeodomain-like"/>
    <property type="match status" value="1"/>
</dbReference>
<accession>A0A7W8QTM0</accession>
<dbReference type="PROSITE" id="PS01081">
    <property type="entry name" value="HTH_TETR_1"/>
    <property type="match status" value="1"/>
</dbReference>
<dbReference type="GO" id="GO:0003700">
    <property type="term" value="F:DNA-binding transcription factor activity"/>
    <property type="evidence" value="ECO:0007669"/>
    <property type="project" value="TreeGrafter"/>
</dbReference>
<gene>
    <name evidence="6" type="ORF">HDA36_006442</name>
</gene>
<keyword evidence="7" id="KW-1185">Reference proteome</keyword>
<proteinExistence type="predicted"/>
<protein>
    <submittedName>
        <fullName evidence="6">AcrR family transcriptional regulator</fullName>
    </submittedName>
</protein>
<evidence type="ECO:0000313" key="6">
    <source>
        <dbReference type="EMBL" id="MBB5436294.1"/>
    </source>
</evidence>
<dbReference type="PANTHER" id="PTHR30055">
    <property type="entry name" value="HTH-TYPE TRANSCRIPTIONAL REGULATOR RUTR"/>
    <property type="match status" value="1"/>
</dbReference>
<dbReference type="InterPro" id="IPR023772">
    <property type="entry name" value="DNA-bd_HTH_TetR-type_CS"/>
</dbReference>
<feature type="domain" description="HTH tetR-type" evidence="5">
    <location>
        <begin position="7"/>
        <end position="67"/>
    </location>
</feature>
<dbReference type="InterPro" id="IPR001647">
    <property type="entry name" value="HTH_TetR"/>
</dbReference>
<keyword evidence="2 4" id="KW-0238">DNA-binding</keyword>
<dbReference type="InterPro" id="IPR036271">
    <property type="entry name" value="Tet_transcr_reg_TetR-rel_C_sf"/>
</dbReference>
<name>A0A7W8QTM0_9ACTN</name>
<evidence type="ECO:0000256" key="1">
    <source>
        <dbReference type="ARBA" id="ARBA00023015"/>
    </source>
</evidence>
<feature type="DNA-binding region" description="H-T-H motif" evidence="4">
    <location>
        <begin position="30"/>
        <end position="49"/>
    </location>
</feature>
<dbReference type="EMBL" id="JACHDB010000002">
    <property type="protein sequence ID" value="MBB5436294.1"/>
    <property type="molecule type" value="Genomic_DNA"/>
</dbReference>
<keyword evidence="3" id="KW-0804">Transcription</keyword>
<reference evidence="6 7" key="1">
    <citation type="submission" date="2020-08" db="EMBL/GenBank/DDBJ databases">
        <title>Sequencing the genomes of 1000 actinobacteria strains.</title>
        <authorList>
            <person name="Klenk H.-P."/>
        </authorList>
    </citation>
    <scope>NUCLEOTIDE SEQUENCE [LARGE SCALE GENOMIC DNA]</scope>
    <source>
        <strain evidence="6 7">DSM 44551</strain>
    </source>
</reference>
<keyword evidence="1" id="KW-0805">Transcription regulation</keyword>
<dbReference type="InterPro" id="IPR050109">
    <property type="entry name" value="HTH-type_TetR-like_transc_reg"/>
</dbReference>
<dbReference type="PANTHER" id="PTHR30055:SF234">
    <property type="entry name" value="HTH-TYPE TRANSCRIPTIONAL REGULATOR BETI"/>
    <property type="match status" value="1"/>
</dbReference>
<dbReference type="PROSITE" id="PS50977">
    <property type="entry name" value="HTH_TETR_2"/>
    <property type="match status" value="1"/>
</dbReference>
<dbReference type="SUPFAM" id="SSF48498">
    <property type="entry name" value="Tetracyclin repressor-like, C-terminal domain"/>
    <property type="match status" value="1"/>
</dbReference>
<evidence type="ECO:0000259" key="5">
    <source>
        <dbReference type="PROSITE" id="PS50977"/>
    </source>
</evidence>
<evidence type="ECO:0000313" key="7">
    <source>
        <dbReference type="Proteomes" id="UP000572635"/>
    </source>
</evidence>
<evidence type="ECO:0000256" key="4">
    <source>
        <dbReference type="PROSITE-ProRule" id="PRU00335"/>
    </source>
</evidence>
<comment type="caution">
    <text evidence="6">The sequence shown here is derived from an EMBL/GenBank/DDBJ whole genome shotgun (WGS) entry which is preliminary data.</text>
</comment>
<sequence length="208" mass="21787">MAGRPRSVDDEVIFDAVASVVTEEGPGGATLAAVAARVGLSGPALTQRFGSKRGLLVAFAAKAASRVPEVFSRAKAVHDDPVTAVVEALVAMPGRVTSREHLANNLALLQMDLTDPDLREHAVFQSRSLRVQTAVLLSEAVQVGRLADGTSPEALAMDLYTTYSGAMLTWAIDGEGTLEEWMRSNLLRTLAPHLSGSASGSPPLTTGP</sequence>
<dbReference type="Pfam" id="PF00440">
    <property type="entry name" value="TetR_N"/>
    <property type="match status" value="1"/>
</dbReference>
<organism evidence="6 7">
    <name type="scientific">Nocardiopsis composta</name>
    <dbReference type="NCBI Taxonomy" id="157465"/>
    <lineage>
        <taxon>Bacteria</taxon>
        <taxon>Bacillati</taxon>
        <taxon>Actinomycetota</taxon>
        <taxon>Actinomycetes</taxon>
        <taxon>Streptosporangiales</taxon>
        <taxon>Nocardiopsidaceae</taxon>
        <taxon>Nocardiopsis</taxon>
    </lineage>
</organism>
<dbReference type="Proteomes" id="UP000572635">
    <property type="component" value="Unassembled WGS sequence"/>
</dbReference>
<dbReference type="RefSeq" id="WP_184399709.1">
    <property type="nucleotide sequence ID" value="NZ_BAAAJD010000109.1"/>
</dbReference>
<dbReference type="AlphaFoldDB" id="A0A7W8QTM0"/>
<evidence type="ECO:0000256" key="2">
    <source>
        <dbReference type="ARBA" id="ARBA00023125"/>
    </source>
</evidence>